<evidence type="ECO:0008006" key="9">
    <source>
        <dbReference type="Google" id="ProtNLM"/>
    </source>
</evidence>
<evidence type="ECO:0000256" key="2">
    <source>
        <dbReference type="ARBA" id="ARBA00006432"/>
    </source>
</evidence>
<evidence type="ECO:0000256" key="3">
    <source>
        <dbReference type="ARBA" id="ARBA00022598"/>
    </source>
</evidence>
<comment type="subcellular location">
    <subcellularLocation>
        <location evidence="1">Peroxisome</location>
    </subcellularLocation>
</comment>
<feature type="domain" description="AMP-dependent synthetase/ligase" evidence="5">
    <location>
        <begin position="31"/>
        <end position="389"/>
    </location>
</feature>
<dbReference type="EMBL" id="FZQP02003179">
    <property type="protein sequence ID" value="VVC97434.1"/>
    <property type="molecule type" value="Genomic_DNA"/>
</dbReference>
<dbReference type="InterPro" id="IPR025110">
    <property type="entry name" value="AMP-bd_C"/>
</dbReference>
<keyword evidence="8" id="KW-1185">Reference proteome</keyword>
<evidence type="ECO:0000259" key="6">
    <source>
        <dbReference type="Pfam" id="PF13193"/>
    </source>
</evidence>
<dbReference type="PROSITE" id="PS00455">
    <property type="entry name" value="AMP_BINDING"/>
    <property type="match status" value="1"/>
</dbReference>
<dbReference type="FunFam" id="3.30.300.30:FF:000007">
    <property type="entry name" value="4-coumarate--CoA ligase 2"/>
    <property type="match status" value="1"/>
</dbReference>
<accession>A0A5E4QGU5</accession>
<dbReference type="GO" id="GO:0016405">
    <property type="term" value="F:CoA-ligase activity"/>
    <property type="evidence" value="ECO:0007669"/>
    <property type="project" value="TreeGrafter"/>
</dbReference>
<dbReference type="InterPro" id="IPR045851">
    <property type="entry name" value="AMP-bd_C_sf"/>
</dbReference>
<dbReference type="InterPro" id="IPR000873">
    <property type="entry name" value="AMP-dep_synth/lig_dom"/>
</dbReference>
<dbReference type="AlphaFoldDB" id="A0A5E4QGU5"/>
<evidence type="ECO:0000313" key="8">
    <source>
        <dbReference type="Proteomes" id="UP000324832"/>
    </source>
</evidence>
<sequence length="531" mass="59071">MLRNPNYICESSNIDVPSHLNFGKFIIDCMKEHGNKLAIINGVTHKATHFNEITHASMNIAVSLVQHGVRKGDVIAVCMENRDEFWEIVIGSSCTGSVVTPVNMGYTFDEMKHVLDISKPKYMFCSPLAYKSHEKTFYALPYIKDIITISERFPNSVYFDDLVKDCSVNYELFEPIGVDGQTDTAFVLYSSGTTGMPKGVMLTHLNIIATCNLKQSTDSNELTMFITPWYHTMGLLGVMRCLRNAGPVVYIPKFETNLYLRTVERYKIPQLVVAPPVLIAITKCKAEYDVSSVNIIYSGAAPLRVDTIKEARQRFKNIKAILQGYGMTEATLAFIRDTVDMAHLSKAGGVGFVVKGCVVKVVDVDTGTPLGPNKPGEIRMKGSMAMKGYIGKELKEDFDEEGFYKTGDIGYYDDDKCFFIVDRLKELIKYKGYQVPPAEIEAVLLQHPGVLDSGVIGVPHEAGGEVPRAFVVRQPGATVSEEEICSFVASKLSNPKHLRGGVKFVNEIPKNPSGKILRKRLREMTQLKSKI</sequence>
<reference evidence="7 8" key="1">
    <citation type="submission" date="2017-07" db="EMBL/GenBank/DDBJ databases">
        <authorList>
            <person name="Talla V."/>
            <person name="Backstrom N."/>
        </authorList>
    </citation>
    <scope>NUCLEOTIDE SEQUENCE [LARGE SCALE GENOMIC DNA]</scope>
</reference>
<dbReference type="Gene3D" id="3.40.50.12780">
    <property type="entry name" value="N-terminal domain of ligase-like"/>
    <property type="match status" value="1"/>
</dbReference>
<dbReference type="Proteomes" id="UP000324832">
    <property type="component" value="Unassembled WGS sequence"/>
</dbReference>
<gene>
    <name evidence="7" type="ORF">LSINAPIS_LOCUS8710</name>
</gene>
<dbReference type="SUPFAM" id="SSF56801">
    <property type="entry name" value="Acetyl-CoA synthetase-like"/>
    <property type="match status" value="1"/>
</dbReference>
<keyword evidence="4" id="KW-0576">Peroxisome</keyword>
<proteinExistence type="inferred from homology"/>
<comment type="similarity">
    <text evidence="2">Belongs to the ATP-dependent AMP-binding enzyme family.</text>
</comment>
<feature type="domain" description="AMP-binding enzyme C-terminal" evidence="6">
    <location>
        <begin position="439"/>
        <end position="515"/>
    </location>
</feature>
<dbReference type="Pfam" id="PF00501">
    <property type="entry name" value="AMP-binding"/>
    <property type="match status" value="1"/>
</dbReference>
<protein>
    <recommendedName>
        <fullName evidence="9">Luciferin 4-monooxygenase</fullName>
    </recommendedName>
</protein>
<evidence type="ECO:0000313" key="7">
    <source>
        <dbReference type="EMBL" id="VVC97434.1"/>
    </source>
</evidence>
<keyword evidence="3" id="KW-0436">Ligase</keyword>
<name>A0A5E4QGU5_9NEOP</name>
<dbReference type="PANTHER" id="PTHR24096:SF149">
    <property type="entry name" value="AMP-BINDING DOMAIN-CONTAINING PROTEIN-RELATED"/>
    <property type="match status" value="1"/>
</dbReference>
<dbReference type="Pfam" id="PF13193">
    <property type="entry name" value="AMP-binding_C"/>
    <property type="match status" value="1"/>
</dbReference>
<evidence type="ECO:0000259" key="5">
    <source>
        <dbReference type="Pfam" id="PF00501"/>
    </source>
</evidence>
<dbReference type="PANTHER" id="PTHR24096">
    <property type="entry name" value="LONG-CHAIN-FATTY-ACID--COA LIGASE"/>
    <property type="match status" value="1"/>
</dbReference>
<dbReference type="InterPro" id="IPR020845">
    <property type="entry name" value="AMP-binding_CS"/>
</dbReference>
<evidence type="ECO:0000256" key="4">
    <source>
        <dbReference type="ARBA" id="ARBA00023140"/>
    </source>
</evidence>
<organism evidence="7 8">
    <name type="scientific">Leptidea sinapis</name>
    <dbReference type="NCBI Taxonomy" id="189913"/>
    <lineage>
        <taxon>Eukaryota</taxon>
        <taxon>Metazoa</taxon>
        <taxon>Ecdysozoa</taxon>
        <taxon>Arthropoda</taxon>
        <taxon>Hexapoda</taxon>
        <taxon>Insecta</taxon>
        <taxon>Pterygota</taxon>
        <taxon>Neoptera</taxon>
        <taxon>Endopterygota</taxon>
        <taxon>Lepidoptera</taxon>
        <taxon>Glossata</taxon>
        <taxon>Ditrysia</taxon>
        <taxon>Papilionoidea</taxon>
        <taxon>Pieridae</taxon>
        <taxon>Dismorphiinae</taxon>
        <taxon>Leptidea</taxon>
    </lineage>
</organism>
<dbReference type="InterPro" id="IPR042099">
    <property type="entry name" value="ANL_N_sf"/>
</dbReference>
<dbReference type="GO" id="GO:0005777">
    <property type="term" value="C:peroxisome"/>
    <property type="evidence" value="ECO:0007669"/>
    <property type="project" value="UniProtKB-SubCell"/>
</dbReference>
<dbReference type="Gene3D" id="3.30.300.30">
    <property type="match status" value="1"/>
</dbReference>
<evidence type="ECO:0000256" key="1">
    <source>
        <dbReference type="ARBA" id="ARBA00004275"/>
    </source>
</evidence>